<dbReference type="Pfam" id="PF11160">
    <property type="entry name" value="Hva1_TUDOR"/>
    <property type="match status" value="1"/>
</dbReference>
<evidence type="ECO:0000313" key="3">
    <source>
        <dbReference type="EMBL" id="TCW23342.1"/>
    </source>
</evidence>
<reference evidence="2" key="2">
    <citation type="submission" date="2022-04" db="EMBL/GenBank/DDBJ databases">
        <title>Human microbiome associated bacterial genomes.</title>
        <authorList>
            <person name="Sandstrom S."/>
            <person name="Salamzade R."/>
            <person name="Kalan L.R."/>
        </authorList>
    </citation>
    <scope>NUCLEOTIDE SEQUENCE</scope>
    <source>
        <strain evidence="2">P3-SID1762</strain>
    </source>
</reference>
<evidence type="ECO:0000313" key="4">
    <source>
        <dbReference type="Proteomes" id="UP000295805"/>
    </source>
</evidence>
<dbReference type="GeneID" id="89532110"/>
<dbReference type="Proteomes" id="UP000295805">
    <property type="component" value="Unassembled WGS sequence"/>
</dbReference>
<reference evidence="3 4" key="1">
    <citation type="submission" date="2019-03" db="EMBL/GenBank/DDBJ databases">
        <title>Root nodule microbial communities of legume samples collected from USA, Mexico and Botswana.</title>
        <authorList>
            <person name="Hirsch A."/>
        </authorList>
    </citation>
    <scope>NUCLEOTIDE SEQUENCE [LARGE SCALE GENOMIC DNA]</scope>
    <source>
        <strain evidence="3 4">55</strain>
    </source>
</reference>
<dbReference type="Proteomes" id="UP001206890">
    <property type="component" value="Unassembled WGS sequence"/>
</dbReference>
<dbReference type="Gene3D" id="2.30.30.1060">
    <property type="match status" value="1"/>
</dbReference>
<dbReference type="InterPro" id="IPR021331">
    <property type="entry name" value="Hva1_TUDOR"/>
</dbReference>
<name>A0A177LFZ3_9ACTN</name>
<evidence type="ECO:0000259" key="1">
    <source>
        <dbReference type="Pfam" id="PF11160"/>
    </source>
</evidence>
<dbReference type="EMBL" id="SMCX01000013">
    <property type="protein sequence ID" value="TCW23342.1"/>
    <property type="molecule type" value="Genomic_DNA"/>
</dbReference>
<sequence>MSDFKKGDHVEWNSEAGMVRGVIRDVHTEDVEFKGRMRRCSKDEPQYEIESDKTGHMAMHKGSALKKID</sequence>
<organism evidence="3 4">
    <name type="scientific">Dietzia cinnamea</name>
    <dbReference type="NCBI Taxonomy" id="321318"/>
    <lineage>
        <taxon>Bacteria</taxon>
        <taxon>Bacillati</taxon>
        <taxon>Actinomycetota</taxon>
        <taxon>Actinomycetes</taxon>
        <taxon>Mycobacteriales</taxon>
        <taxon>Dietziaceae</taxon>
        <taxon>Dietzia</taxon>
    </lineage>
</organism>
<protein>
    <submittedName>
        <fullName evidence="2">DUF2945 domain-containing protein</fullName>
    </submittedName>
    <submittedName>
        <fullName evidence="3">DUF2945 family protein</fullName>
    </submittedName>
</protein>
<proteinExistence type="predicted"/>
<evidence type="ECO:0000313" key="2">
    <source>
        <dbReference type="EMBL" id="MCT2116403.1"/>
    </source>
</evidence>
<comment type="caution">
    <text evidence="3">The sequence shown here is derived from an EMBL/GenBank/DDBJ whole genome shotgun (WGS) entry which is preliminary data.</text>
</comment>
<dbReference type="OrthoDB" id="71751at2"/>
<dbReference type="RefSeq" id="WP_007628932.1">
    <property type="nucleotide sequence ID" value="NZ_CP143053.1"/>
</dbReference>
<accession>A0A177LFZ3</accession>
<dbReference type="AlphaFoldDB" id="A0A177LFZ3"/>
<dbReference type="EMBL" id="JALXTC010000003">
    <property type="protein sequence ID" value="MCT2116403.1"/>
    <property type="molecule type" value="Genomic_DNA"/>
</dbReference>
<gene>
    <name evidence="3" type="ORF">EDD19_11332</name>
    <name evidence="2" type="ORF">M3D93_01310</name>
</gene>
<feature type="domain" description="Hypervirulence associated protein TUDOR" evidence="1">
    <location>
        <begin position="7"/>
        <end position="65"/>
    </location>
</feature>